<evidence type="ECO:0000256" key="3">
    <source>
        <dbReference type="ARBA" id="ARBA00023242"/>
    </source>
</evidence>
<accession>A0AAV9ICE1</accession>
<evidence type="ECO:0000256" key="2">
    <source>
        <dbReference type="ARBA" id="ARBA00005625"/>
    </source>
</evidence>
<sequence length="289" mass="32791">MLHAFLVGNDPSSFRPTSEEGIFGIFDRCTTTSGVVGGESERENMSEVLAIKVGEKRPFEDEGETETVSCSGHRMALLELSDNQLFSPPTVPPWLDRVSWKKSRRFWTREKVATTTTNHKVGQDGKINHAEMKGFPLRESCTRSESDSDESCASDDKTMKPCTKRLASRTKVMKCSNCGSHSLFPVDDEEEWSNGALQDSTDSDISTYMPLKFWKILNSGEGRDSEKLFSLKELKEIVSEALSNKTRHLTYRYNAVLQEKLAEQFQSFSKFNEDYVARQLKERECSYLS</sequence>
<dbReference type="GO" id="GO:0045944">
    <property type="term" value="P:positive regulation of transcription by RNA polymerase II"/>
    <property type="evidence" value="ECO:0007669"/>
    <property type="project" value="TreeGrafter"/>
</dbReference>
<keyword evidence="3" id="KW-0539">Nucleus</keyword>
<dbReference type="PANTHER" id="PTHR13293:SF6">
    <property type="entry name" value="AKIRIN-RELATED"/>
    <property type="match status" value="1"/>
</dbReference>
<evidence type="ECO:0000256" key="4">
    <source>
        <dbReference type="SAM" id="MobiDB-lite"/>
    </source>
</evidence>
<dbReference type="GO" id="GO:0005634">
    <property type="term" value="C:nucleus"/>
    <property type="evidence" value="ECO:0007669"/>
    <property type="project" value="UniProtKB-SubCell"/>
</dbReference>
<dbReference type="GO" id="GO:0000785">
    <property type="term" value="C:chromatin"/>
    <property type="evidence" value="ECO:0007669"/>
    <property type="project" value="TreeGrafter"/>
</dbReference>
<name>A0AAV9ICE1_9RHOD</name>
<dbReference type="GO" id="GO:0003712">
    <property type="term" value="F:transcription coregulator activity"/>
    <property type="evidence" value="ECO:0007669"/>
    <property type="project" value="TreeGrafter"/>
</dbReference>
<dbReference type="PANTHER" id="PTHR13293">
    <property type="entry name" value="AKIRIN-RELATED"/>
    <property type="match status" value="1"/>
</dbReference>
<evidence type="ECO:0000256" key="1">
    <source>
        <dbReference type="ARBA" id="ARBA00004123"/>
    </source>
</evidence>
<dbReference type="InterPro" id="IPR024132">
    <property type="entry name" value="Akirin"/>
</dbReference>
<feature type="region of interest" description="Disordered" evidence="4">
    <location>
        <begin position="138"/>
        <end position="158"/>
    </location>
</feature>
<keyword evidence="6" id="KW-1185">Reference proteome</keyword>
<comment type="similarity">
    <text evidence="2">Belongs to the akirin family.</text>
</comment>
<evidence type="ECO:0000313" key="6">
    <source>
        <dbReference type="Proteomes" id="UP001300502"/>
    </source>
</evidence>
<reference evidence="5 6" key="1">
    <citation type="submission" date="2022-07" db="EMBL/GenBank/DDBJ databases">
        <title>Genome-wide signatures of adaptation to extreme environments.</title>
        <authorList>
            <person name="Cho C.H."/>
            <person name="Yoon H.S."/>
        </authorList>
    </citation>
    <scope>NUCLEOTIDE SEQUENCE [LARGE SCALE GENOMIC DNA]</scope>
    <source>
        <strain evidence="5 6">108.79 E11</strain>
    </source>
</reference>
<comment type="subcellular location">
    <subcellularLocation>
        <location evidence="1">Nucleus</location>
    </subcellularLocation>
</comment>
<protein>
    <submittedName>
        <fullName evidence="5">Uncharacterized protein</fullName>
    </submittedName>
</protein>
<dbReference type="Proteomes" id="UP001300502">
    <property type="component" value="Unassembled WGS sequence"/>
</dbReference>
<gene>
    <name evidence="5" type="ORF">GAYE_SCF07G2970</name>
</gene>
<dbReference type="EMBL" id="JANCYU010000027">
    <property type="protein sequence ID" value="KAK4525065.1"/>
    <property type="molecule type" value="Genomic_DNA"/>
</dbReference>
<comment type="caution">
    <text evidence="5">The sequence shown here is derived from an EMBL/GenBank/DDBJ whole genome shotgun (WGS) entry which is preliminary data.</text>
</comment>
<evidence type="ECO:0000313" key="5">
    <source>
        <dbReference type="EMBL" id="KAK4525065.1"/>
    </source>
</evidence>
<dbReference type="AlphaFoldDB" id="A0AAV9ICE1"/>
<proteinExistence type="inferred from homology"/>
<organism evidence="5 6">
    <name type="scientific">Galdieria yellowstonensis</name>
    <dbReference type="NCBI Taxonomy" id="3028027"/>
    <lineage>
        <taxon>Eukaryota</taxon>
        <taxon>Rhodophyta</taxon>
        <taxon>Bangiophyceae</taxon>
        <taxon>Galdieriales</taxon>
        <taxon>Galdieriaceae</taxon>
        <taxon>Galdieria</taxon>
    </lineage>
</organism>